<proteinExistence type="predicted"/>
<reference evidence="1" key="1">
    <citation type="submission" date="2020-05" db="EMBL/GenBank/DDBJ databases">
        <authorList>
            <person name="Chiriac C."/>
            <person name="Salcher M."/>
            <person name="Ghai R."/>
            <person name="Kavagutti S V."/>
        </authorList>
    </citation>
    <scope>NUCLEOTIDE SEQUENCE</scope>
</reference>
<dbReference type="EMBL" id="CAEZZG010000002">
    <property type="protein sequence ID" value="CAB4746853.1"/>
    <property type="molecule type" value="Genomic_DNA"/>
</dbReference>
<dbReference type="AlphaFoldDB" id="A0A6J6TJB6"/>
<name>A0A6J6TJB6_9ZZZZ</name>
<evidence type="ECO:0000313" key="1">
    <source>
        <dbReference type="EMBL" id="CAB4746853.1"/>
    </source>
</evidence>
<sequence length="111" mass="12238">MNNSTEVANLNRLLEDIKILSGSLAVLDRFIAAKDSIAQRTALDAINFRIREVAKNASIIKDAADFDITAILVELSKPESNIKALHELLTAPIEELRKRALSQILTLSLEV</sequence>
<accession>A0A6J6TJB6</accession>
<organism evidence="1">
    <name type="scientific">freshwater metagenome</name>
    <dbReference type="NCBI Taxonomy" id="449393"/>
    <lineage>
        <taxon>unclassified sequences</taxon>
        <taxon>metagenomes</taxon>
        <taxon>ecological metagenomes</taxon>
    </lineage>
</organism>
<protein>
    <submittedName>
        <fullName evidence="1">Unannotated protein</fullName>
    </submittedName>
</protein>
<gene>
    <name evidence="1" type="ORF">UFOPK2844_00177</name>
</gene>